<feature type="region of interest" description="Disordered" evidence="1">
    <location>
        <begin position="205"/>
        <end position="239"/>
    </location>
</feature>
<dbReference type="Pfam" id="PF03551">
    <property type="entry name" value="PadR"/>
    <property type="match status" value="1"/>
</dbReference>
<dbReference type="PANTHER" id="PTHR33169:SF14">
    <property type="entry name" value="TRANSCRIPTIONAL REGULATOR RV3488"/>
    <property type="match status" value="1"/>
</dbReference>
<keyword evidence="4" id="KW-1185">Reference proteome</keyword>
<organism evidence="3 4">
    <name type="scientific">Phytoactinopolyspora halotolerans</name>
    <dbReference type="NCBI Taxonomy" id="1981512"/>
    <lineage>
        <taxon>Bacteria</taxon>
        <taxon>Bacillati</taxon>
        <taxon>Actinomycetota</taxon>
        <taxon>Actinomycetes</taxon>
        <taxon>Jiangellales</taxon>
        <taxon>Jiangellaceae</taxon>
        <taxon>Phytoactinopolyspora</taxon>
    </lineage>
</organism>
<dbReference type="InterPro" id="IPR036388">
    <property type="entry name" value="WH-like_DNA-bd_sf"/>
</dbReference>
<name>A0A6L9S769_9ACTN</name>
<feature type="domain" description="Transcription regulator PadR N-terminal" evidence="2">
    <location>
        <begin position="11"/>
        <end position="87"/>
    </location>
</feature>
<dbReference type="EMBL" id="JAAGOA010000006">
    <property type="protein sequence ID" value="NEE00504.1"/>
    <property type="molecule type" value="Genomic_DNA"/>
</dbReference>
<evidence type="ECO:0000259" key="2">
    <source>
        <dbReference type="Pfam" id="PF03551"/>
    </source>
</evidence>
<feature type="compositionally biased region" description="Acidic residues" evidence="1">
    <location>
        <begin position="228"/>
        <end position="239"/>
    </location>
</feature>
<comment type="caution">
    <text evidence="3">The sequence shown here is derived from an EMBL/GenBank/DDBJ whole genome shotgun (WGS) entry which is preliminary data.</text>
</comment>
<dbReference type="InterPro" id="IPR005149">
    <property type="entry name" value="Tscrpt_reg_PadR_N"/>
</dbReference>
<protein>
    <submittedName>
        <fullName evidence="3">PadR family transcriptional regulator</fullName>
    </submittedName>
</protein>
<reference evidence="3 4" key="1">
    <citation type="submission" date="2020-02" db="EMBL/GenBank/DDBJ databases">
        <authorList>
            <person name="Li X.-J."/>
            <person name="Han X.-M."/>
        </authorList>
    </citation>
    <scope>NUCLEOTIDE SEQUENCE [LARGE SCALE GENOMIC DNA]</scope>
    <source>
        <strain evidence="3 4">CCTCC AB 2017055</strain>
    </source>
</reference>
<accession>A0A6L9S769</accession>
<dbReference type="AlphaFoldDB" id="A0A6L9S769"/>
<evidence type="ECO:0000313" key="4">
    <source>
        <dbReference type="Proteomes" id="UP000475214"/>
    </source>
</evidence>
<sequence>MATPSSTRLLVLGIVRMLQPVHGYDVRRELLSWRADRWANVAPGSIYQALKTLERDQWIELVDSGQRGSRPARRTYRLTDEGEKEYHALLRSSLWESNAPAHPLLPAISQLPFSNRDDVIAALKARAHRLEAEIMMTRRDIERVEAGGGDPLKEEPHHVAEMMRLQLGLAEAEYAWALMLTQRIESGDLDVWNLPSRAQESLAAQQAEYATAHRTPVTSIERGGPADDPGDGPDDAPLG</sequence>
<evidence type="ECO:0000256" key="1">
    <source>
        <dbReference type="SAM" id="MobiDB-lite"/>
    </source>
</evidence>
<proteinExistence type="predicted"/>
<dbReference type="Gene3D" id="1.10.10.10">
    <property type="entry name" value="Winged helix-like DNA-binding domain superfamily/Winged helix DNA-binding domain"/>
    <property type="match status" value="1"/>
</dbReference>
<gene>
    <name evidence="3" type="ORF">G1H10_10020</name>
</gene>
<dbReference type="InterPro" id="IPR036390">
    <property type="entry name" value="WH_DNA-bd_sf"/>
</dbReference>
<dbReference type="Proteomes" id="UP000475214">
    <property type="component" value="Unassembled WGS sequence"/>
</dbReference>
<dbReference type="SUPFAM" id="SSF46785">
    <property type="entry name" value="Winged helix' DNA-binding domain"/>
    <property type="match status" value="1"/>
</dbReference>
<dbReference type="PANTHER" id="PTHR33169">
    <property type="entry name" value="PADR-FAMILY TRANSCRIPTIONAL REGULATOR"/>
    <property type="match status" value="1"/>
</dbReference>
<dbReference type="InterPro" id="IPR052509">
    <property type="entry name" value="Metal_resp_DNA-bind_regulator"/>
</dbReference>
<evidence type="ECO:0000313" key="3">
    <source>
        <dbReference type="EMBL" id="NEE00504.1"/>
    </source>
</evidence>
<dbReference type="RefSeq" id="WP_163736386.1">
    <property type="nucleotide sequence ID" value="NZ_JAAGOA010000006.1"/>
</dbReference>